<protein>
    <submittedName>
        <fullName evidence="1">Uncharacterized protein</fullName>
    </submittedName>
</protein>
<dbReference type="InterPro" id="IPR048484">
    <property type="entry name" value="LOC400499-like"/>
</dbReference>
<proteinExistence type="predicted"/>
<name>A0A8C4R595_EPTBU</name>
<dbReference type="Proteomes" id="UP000694388">
    <property type="component" value="Unplaced"/>
</dbReference>
<dbReference type="PANTHER" id="PTHR37860:SF2">
    <property type="entry name" value="VITELLOGENIN DOMAIN-CONTAINING PROTEIN"/>
    <property type="match status" value="1"/>
</dbReference>
<keyword evidence="2" id="KW-1185">Reference proteome</keyword>
<reference evidence="1" key="2">
    <citation type="submission" date="2025-09" db="UniProtKB">
        <authorList>
            <consortium name="Ensembl"/>
        </authorList>
    </citation>
    <scope>IDENTIFICATION</scope>
</reference>
<reference evidence="1" key="1">
    <citation type="submission" date="2025-08" db="UniProtKB">
        <authorList>
            <consortium name="Ensembl"/>
        </authorList>
    </citation>
    <scope>IDENTIFICATION</scope>
</reference>
<dbReference type="Ensembl" id="ENSEBUT00000025729.1">
    <property type="protein sequence ID" value="ENSEBUP00000025153.1"/>
    <property type="gene ID" value="ENSEBUG00000015514.1"/>
</dbReference>
<evidence type="ECO:0000313" key="1">
    <source>
        <dbReference type="Ensembl" id="ENSEBUP00000025153.1"/>
    </source>
</evidence>
<organism evidence="1 2">
    <name type="scientific">Eptatretus burgeri</name>
    <name type="common">Inshore hagfish</name>
    <dbReference type="NCBI Taxonomy" id="7764"/>
    <lineage>
        <taxon>Eukaryota</taxon>
        <taxon>Metazoa</taxon>
        <taxon>Chordata</taxon>
        <taxon>Craniata</taxon>
        <taxon>Vertebrata</taxon>
        <taxon>Cyclostomata</taxon>
        <taxon>Myxini</taxon>
        <taxon>Myxiniformes</taxon>
        <taxon>Myxinidae</taxon>
        <taxon>Eptatretinae</taxon>
        <taxon>Eptatretus</taxon>
    </lineage>
</organism>
<dbReference type="Pfam" id="PF21013">
    <property type="entry name" value="LOC400499"/>
    <property type="match status" value="1"/>
</dbReference>
<dbReference type="AlphaFoldDB" id="A0A8C4R595"/>
<evidence type="ECO:0000313" key="2">
    <source>
        <dbReference type="Proteomes" id="UP000694388"/>
    </source>
</evidence>
<sequence length="278" mass="32608">MEEKLKLGLLSQPPNLLLKHNFYCSQKQDISHKLNIQHYTKRISTSTKMEFSSGEKWKEKGNKHRLFFNQKFKNRTSFNGDTDYIIQWHLHYPPRNLDVHTSLKHAHALGNSYSINTSIKVVFNSKHVFNASLQVYEMSANPMWFWNGTLRLDSPWLNTKGYLKLKHKEEEVFSSYSHLHIESSQVISDYEINTILKNVEGVKEILLDCKTPKKTLLKMHSKTKVDEDVSLLKSQNKLVTWCTHPLTVDFMMQNYPIKKLLLSVKHPEVQSNVLARYF</sequence>
<accession>A0A8C4R595</accession>
<dbReference type="PANTHER" id="PTHR37860">
    <property type="entry name" value="AGAP008810-PA"/>
    <property type="match status" value="1"/>
</dbReference>